<dbReference type="PROSITE" id="PS00599">
    <property type="entry name" value="AA_TRANSFER_CLASS_2"/>
    <property type="match status" value="1"/>
</dbReference>
<comment type="cofactor">
    <cofactor evidence="1 9">
        <name>pyridoxal 5'-phosphate</name>
        <dbReference type="ChEBI" id="CHEBI:597326"/>
    </cofactor>
</comment>
<dbReference type="Pfam" id="PF00155">
    <property type="entry name" value="Aminotran_1_2"/>
    <property type="match status" value="1"/>
</dbReference>
<dbReference type="HAMAP" id="MF_01023">
    <property type="entry name" value="HisC_aminotrans_2"/>
    <property type="match status" value="1"/>
</dbReference>
<name>A0A4U5JU69_9GAMM</name>
<dbReference type="SUPFAM" id="SSF53383">
    <property type="entry name" value="PLP-dependent transferases"/>
    <property type="match status" value="1"/>
</dbReference>
<dbReference type="InterPro" id="IPR015424">
    <property type="entry name" value="PyrdxlP-dep_Trfase"/>
</dbReference>
<comment type="pathway">
    <text evidence="2 9">Amino-acid biosynthesis; L-histidine biosynthesis; L-histidine from 5-phospho-alpha-D-ribose 1-diphosphate: step 7/9.</text>
</comment>
<evidence type="ECO:0000256" key="9">
    <source>
        <dbReference type="HAMAP-Rule" id="MF_01023"/>
    </source>
</evidence>
<dbReference type="CDD" id="cd00609">
    <property type="entry name" value="AAT_like"/>
    <property type="match status" value="1"/>
</dbReference>
<dbReference type="InterPro" id="IPR001917">
    <property type="entry name" value="Aminotrans_II_pyridoxalP_BS"/>
</dbReference>
<comment type="caution">
    <text evidence="11">The sequence shown here is derived from an EMBL/GenBank/DDBJ whole genome shotgun (WGS) entry which is preliminary data.</text>
</comment>
<keyword evidence="6 9" id="KW-0808">Transferase</keyword>
<evidence type="ECO:0000256" key="5">
    <source>
        <dbReference type="ARBA" id="ARBA00022576"/>
    </source>
</evidence>
<dbReference type="EC" id="2.6.1.9" evidence="9"/>
<comment type="similarity">
    <text evidence="3 9">Belongs to the class-II pyridoxal-phosphate-dependent aminotransferase family. Histidinol-phosphate aminotransferase subfamily.</text>
</comment>
<evidence type="ECO:0000259" key="10">
    <source>
        <dbReference type="Pfam" id="PF00155"/>
    </source>
</evidence>
<dbReference type="InterPro" id="IPR050106">
    <property type="entry name" value="HistidinolP_aminotransfase"/>
</dbReference>
<dbReference type="UniPathway" id="UPA00031">
    <property type="reaction ID" value="UER00012"/>
</dbReference>
<dbReference type="PANTHER" id="PTHR43643">
    <property type="entry name" value="HISTIDINOL-PHOSPHATE AMINOTRANSFERASE 2"/>
    <property type="match status" value="1"/>
</dbReference>
<proteinExistence type="inferred from homology"/>
<accession>A0A4U5JU69</accession>
<keyword evidence="12" id="KW-1185">Reference proteome</keyword>
<evidence type="ECO:0000313" key="12">
    <source>
        <dbReference type="Proteomes" id="UP000308707"/>
    </source>
</evidence>
<dbReference type="GO" id="GO:0000105">
    <property type="term" value="P:L-histidine biosynthetic process"/>
    <property type="evidence" value="ECO:0007669"/>
    <property type="project" value="UniProtKB-UniRule"/>
</dbReference>
<evidence type="ECO:0000256" key="3">
    <source>
        <dbReference type="ARBA" id="ARBA00007970"/>
    </source>
</evidence>
<dbReference type="EMBL" id="SZUA01000001">
    <property type="protein sequence ID" value="TKR33384.1"/>
    <property type="molecule type" value="Genomic_DNA"/>
</dbReference>
<dbReference type="GO" id="GO:0004400">
    <property type="term" value="F:histidinol-phosphate transaminase activity"/>
    <property type="evidence" value="ECO:0007669"/>
    <property type="project" value="UniProtKB-UniRule"/>
</dbReference>
<dbReference type="Gene3D" id="3.40.640.10">
    <property type="entry name" value="Type I PLP-dependent aspartate aminotransferase-like (Major domain)"/>
    <property type="match status" value="1"/>
</dbReference>
<dbReference type="AlphaFoldDB" id="A0A4U5JU69"/>
<dbReference type="GO" id="GO:0030170">
    <property type="term" value="F:pyridoxal phosphate binding"/>
    <property type="evidence" value="ECO:0007669"/>
    <property type="project" value="InterPro"/>
</dbReference>
<dbReference type="Gene3D" id="3.90.1150.10">
    <property type="entry name" value="Aspartate Aminotransferase, domain 1"/>
    <property type="match status" value="1"/>
</dbReference>
<keyword evidence="7 9" id="KW-0663">Pyridoxal phosphate</keyword>
<organism evidence="11 12">
    <name type="scientific">Luteimonas gilva</name>
    <dbReference type="NCBI Taxonomy" id="2572684"/>
    <lineage>
        <taxon>Bacteria</taxon>
        <taxon>Pseudomonadati</taxon>
        <taxon>Pseudomonadota</taxon>
        <taxon>Gammaproteobacteria</taxon>
        <taxon>Lysobacterales</taxon>
        <taxon>Lysobacteraceae</taxon>
        <taxon>Luteimonas</taxon>
    </lineage>
</organism>
<evidence type="ECO:0000256" key="4">
    <source>
        <dbReference type="ARBA" id="ARBA00011738"/>
    </source>
</evidence>
<evidence type="ECO:0000256" key="1">
    <source>
        <dbReference type="ARBA" id="ARBA00001933"/>
    </source>
</evidence>
<dbReference type="InterPro" id="IPR015421">
    <property type="entry name" value="PyrdxlP-dep_Trfase_major"/>
</dbReference>
<dbReference type="PANTHER" id="PTHR43643:SF3">
    <property type="entry name" value="HISTIDINOL-PHOSPHATE AMINOTRANSFERASE"/>
    <property type="match status" value="1"/>
</dbReference>
<dbReference type="InterPro" id="IPR005861">
    <property type="entry name" value="HisP_aminotrans"/>
</dbReference>
<comment type="catalytic activity">
    <reaction evidence="8 9">
        <text>L-histidinol phosphate + 2-oxoglutarate = 3-(imidazol-4-yl)-2-oxopropyl phosphate + L-glutamate</text>
        <dbReference type="Rhea" id="RHEA:23744"/>
        <dbReference type="ChEBI" id="CHEBI:16810"/>
        <dbReference type="ChEBI" id="CHEBI:29985"/>
        <dbReference type="ChEBI" id="CHEBI:57766"/>
        <dbReference type="ChEBI" id="CHEBI:57980"/>
        <dbReference type="EC" id="2.6.1.9"/>
    </reaction>
</comment>
<dbReference type="OrthoDB" id="9813612at2"/>
<evidence type="ECO:0000256" key="2">
    <source>
        <dbReference type="ARBA" id="ARBA00005011"/>
    </source>
</evidence>
<reference evidence="11 12" key="1">
    <citation type="submission" date="2019-04" db="EMBL/GenBank/DDBJ databases">
        <title>Reference strain of H23.</title>
        <authorList>
            <person name="Luo X."/>
        </authorList>
    </citation>
    <scope>NUCLEOTIDE SEQUENCE [LARGE SCALE GENOMIC DNA]</scope>
    <source>
        <strain evidence="11 12">H23</strain>
    </source>
</reference>
<evidence type="ECO:0000256" key="6">
    <source>
        <dbReference type="ARBA" id="ARBA00022679"/>
    </source>
</evidence>
<evidence type="ECO:0000313" key="11">
    <source>
        <dbReference type="EMBL" id="TKR33384.1"/>
    </source>
</evidence>
<dbReference type="Proteomes" id="UP000308707">
    <property type="component" value="Unassembled WGS sequence"/>
</dbReference>
<keyword evidence="9" id="KW-0368">Histidine biosynthesis</keyword>
<comment type="subunit">
    <text evidence="4 9">Homodimer.</text>
</comment>
<protein>
    <recommendedName>
        <fullName evidence="9">Histidinol-phosphate aminotransferase</fullName>
        <ecNumber evidence="9">2.6.1.9</ecNumber>
    </recommendedName>
    <alternativeName>
        <fullName evidence="9">Imidazole acetol-phosphate transaminase</fullName>
    </alternativeName>
</protein>
<dbReference type="NCBIfam" id="TIGR01141">
    <property type="entry name" value="hisC"/>
    <property type="match status" value="1"/>
</dbReference>
<sequence>MAVRVLHRRRRPRAGIAVARCAGRSERKRGRRARSGIVPGRRVVSAGGIDFERLAHAGVRRLRAYDPGHDLVALRRRFGAGELVELGSNENPYGPSPRVREAVLAAMGDLHRYPDPLGGDLKRALAATHGVEAARILLGNGSHELLMQFAQVFAAPGADVVASQYGFAVYALAAQAAGADFVAAPAYGREHAMPRGHDLDAIAAAISLTTRLVYLANPNNPTGTWFGADALKPLLARVPDTTLVVVDEAYAEMADAPDYASALPLLAEHPNLIVTRTFSKAYALAGLRIGYAIAHPDLIAVMERVRESFNVNALGLAAAEAALGDVEHLRTTCEANARERAALAAALHERGIVCAPSQTNFLLAEFGADSIALERELVARGAVLRPMAGYGLPDSLRITVGDAAENARLLRILDEVRA</sequence>
<gene>
    <name evidence="9" type="primary">hisC</name>
    <name evidence="11" type="ORF">FCE95_03495</name>
</gene>
<keyword evidence="9" id="KW-0028">Amino-acid biosynthesis</keyword>
<evidence type="ECO:0000256" key="7">
    <source>
        <dbReference type="ARBA" id="ARBA00022898"/>
    </source>
</evidence>
<keyword evidence="5 9" id="KW-0032">Aminotransferase</keyword>
<evidence type="ECO:0000256" key="8">
    <source>
        <dbReference type="ARBA" id="ARBA00047481"/>
    </source>
</evidence>
<feature type="domain" description="Aminotransferase class I/classII large" evidence="10">
    <location>
        <begin position="83"/>
        <end position="411"/>
    </location>
</feature>
<feature type="modified residue" description="N6-(pyridoxal phosphate)lysine" evidence="9">
    <location>
        <position position="280"/>
    </location>
</feature>
<dbReference type="InterPro" id="IPR015422">
    <property type="entry name" value="PyrdxlP-dep_Trfase_small"/>
</dbReference>
<dbReference type="InterPro" id="IPR004839">
    <property type="entry name" value="Aminotransferase_I/II_large"/>
</dbReference>